<evidence type="ECO:0000256" key="3">
    <source>
        <dbReference type="ARBA" id="ARBA00022515"/>
    </source>
</evidence>
<dbReference type="SMART" id="SM00493">
    <property type="entry name" value="TOPRIM"/>
    <property type="match status" value="1"/>
</dbReference>
<dbReference type="InterPro" id="IPR006295">
    <property type="entry name" value="DNA_primase_DnaG"/>
</dbReference>
<evidence type="ECO:0000256" key="2">
    <source>
        <dbReference type="ARBA" id="ARBA00022478"/>
    </source>
</evidence>
<dbReference type="GO" id="GO:0008270">
    <property type="term" value="F:zinc ion binding"/>
    <property type="evidence" value="ECO:0007669"/>
    <property type="project" value="UniProtKB-KW"/>
</dbReference>
<feature type="domain" description="Toprim" evidence="13">
    <location>
        <begin position="252"/>
        <end position="333"/>
    </location>
</feature>
<evidence type="ECO:0000256" key="8">
    <source>
        <dbReference type="ARBA" id="ARBA00022771"/>
    </source>
</evidence>
<dbReference type="InterPro" id="IPR036977">
    <property type="entry name" value="DNA_primase_Znf_CHC2"/>
</dbReference>
<dbReference type="SMART" id="SM00400">
    <property type="entry name" value="ZnF_CHCC"/>
    <property type="match status" value="1"/>
</dbReference>
<keyword evidence="6" id="KW-0235">DNA replication</keyword>
<evidence type="ECO:0000256" key="9">
    <source>
        <dbReference type="ARBA" id="ARBA00022833"/>
    </source>
</evidence>
<keyword evidence="12" id="KW-0804">Transcription</keyword>
<dbReference type="Pfam" id="PF01807">
    <property type="entry name" value="Zn_ribbon_DnaG"/>
    <property type="match status" value="1"/>
</dbReference>
<dbReference type="Gene3D" id="3.90.980.10">
    <property type="entry name" value="DNA primase, catalytic core, N-terminal domain"/>
    <property type="match status" value="1"/>
</dbReference>
<dbReference type="SUPFAM" id="SSF56731">
    <property type="entry name" value="DNA primase core"/>
    <property type="match status" value="1"/>
</dbReference>
<dbReference type="Gene3D" id="3.90.580.10">
    <property type="entry name" value="Zinc finger, CHC2-type domain"/>
    <property type="match status" value="1"/>
</dbReference>
<dbReference type="InterPro" id="IPR030846">
    <property type="entry name" value="DnaG_bac"/>
</dbReference>
<dbReference type="Pfam" id="PF13155">
    <property type="entry name" value="Toprim_2"/>
    <property type="match status" value="1"/>
</dbReference>
<dbReference type="HAMAP" id="MF_00974">
    <property type="entry name" value="DNA_primase_DnaG"/>
    <property type="match status" value="1"/>
</dbReference>
<dbReference type="FunFam" id="3.90.580.10:FF:000001">
    <property type="entry name" value="DNA primase"/>
    <property type="match status" value="1"/>
</dbReference>
<dbReference type="GeneID" id="55605543"/>
<sequence>MSEIKERLRREISIESYIGRFVTLKKVGRNTIGCCPFHKEKTPSFSVNPKEGFYHCFGCKASGDIFRFVMDYQKTDFPEAMKILSEYSGIPLTEKTEKEKEDESQKEKMISLLQRANSYFRENLLYDSAEPARDYLRERGITKQDIQQFNIGFSFPGFQNFLNDFIKTTEEKKLAIKLGLLKQTDKSTYDFFRNRIMFPIKNEKGQVIGFSGRIIDNSEEAKYINSPNSEVYDKGKSFYNLDLAIESIKNTREVVLVEGVLDVIGLYRKGIKPILAPLGTGFTEIHSRILKKYCDKVYLMFDSDIAGQKSAFRSIQYFEKENIQTKVCVIQKEKDPFDFAKERSKDQIRTFISKAQKSHSFVVQYLLGQNQATDPRENLKLLFDFVKGVEKETDKELYLEEIAKKLNFRLESVVSDFYGKDKAPKKPEPIKEEPKKKQKKIEIPIELERKMVSMLIQNLNLFESNIDLSGLEFHDEISSFLYDYIYTKYLQNENITTAELLSKTEISKEYLETIAGYFKNHSEREALNIFRKLFYHHRTYLVGILFETQIFTGGDETDLIFFSQEKEQILKKNEEVG</sequence>
<evidence type="ECO:0000256" key="10">
    <source>
        <dbReference type="ARBA" id="ARBA00022842"/>
    </source>
</evidence>
<dbReference type="InterPro" id="IPR002694">
    <property type="entry name" value="Znf_CHC2"/>
</dbReference>
<keyword evidence="3" id="KW-0639">Primosome</keyword>
<dbReference type="Gene3D" id="3.40.1360.10">
    <property type="match status" value="1"/>
</dbReference>
<evidence type="ECO:0000256" key="11">
    <source>
        <dbReference type="ARBA" id="ARBA00023125"/>
    </source>
</evidence>
<accession>A0A343LE88</accession>
<dbReference type="InterPro" id="IPR050219">
    <property type="entry name" value="DnaG_primase"/>
</dbReference>
<keyword evidence="4" id="KW-0808">Transferase</keyword>
<keyword evidence="9" id="KW-0862">Zinc</keyword>
<keyword evidence="2" id="KW-0240">DNA-directed RNA polymerase</keyword>
<dbReference type="GO" id="GO:0003677">
    <property type="term" value="F:DNA binding"/>
    <property type="evidence" value="ECO:0007669"/>
    <property type="project" value="UniProtKB-KW"/>
</dbReference>
<dbReference type="Proteomes" id="UP000259602">
    <property type="component" value="Segment"/>
</dbReference>
<keyword evidence="5" id="KW-0548">Nucleotidyltransferase</keyword>
<comment type="cofactor">
    <cofactor evidence="1">
        <name>Zn(2+)</name>
        <dbReference type="ChEBI" id="CHEBI:29105"/>
    </cofactor>
</comment>
<organism evidence="14 15">
    <name type="scientific">Leptospira phage LE3</name>
    <dbReference type="NCBI Taxonomy" id="2041382"/>
    <lineage>
        <taxon>Viruses</taxon>
        <taxon>Duplodnaviria</taxon>
        <taxon>Heunggongvirae</taxon>
        <taxon>Uroviricota</taxon>
        <taxon>Caudoviricetes</taxon>
        <taxon>Nylescharonvirus</taxon>
        <taxon>Nylescharonvirus LE3</taxon>
    </lineage>
</organism>
<dbReference type="PANTHER" id="PTHR30313:SF2">
    <property type="entry name" value="DNA PRIMASE"/>
    <property type="match status" value="1"/>
</dbReference>
<dbReference type="GO" id="GO:0003899">
    <property type="term" value="F:DNA-directed RNA polymerase activity"/>
    <property type="evidence" value="ECO:0007669"/>
    <property type="project" value="InterPro"/>
</dbReference>
<dbReference type="PROSITE" id="PS50880">
    <property type="entry name" value="TOPRIM"/>
    <property type="match status" value="1"/>
</dbReference>
<name>A0A343LE88_9CAUD</name>
<evidence type="ECO:0000256" key="1">
    <source>
        <dbReference type="ARBA" id="ARBA00001947"/>
    </source>
</evidence>
<keyword evidence="15" id="KW-1185">Reference proteome</keyword>
<evidence type="ECO:0000313" key="15">
    <source>
        <dbReference type="Proteomes" id="UP000259602"/>
    </source>
</evidence>
<keyword evidence="11" id="KW-0238">DNA-binding</keyword>
<keyword evidence="7" id="KW-0479">Metal-binding</keyword>
<dbReference type="GO" id="GO:0006269">
    <property type="term" value="P:DNA replication, synthesis of primer"/>
    <property type="evidence" value="ECO:0007669"/>
    <property type="project" value="UniProtKB-KW"/>
</dbReference>
<dbReference type="PANTHER" id="PTHR30313">
    <property type="entry name" value="DNA PRIMASE"/>
    <property type="match status" value="1"/>
</dbReference>
<dbReference type="PIRSF" id="PIRSF002811">
    <property type="entry name" value="DnaG"/>
    <property type="match status" value="1"/>
</dbReference>
<evidence type="ECO:0000259" key="13">
    <source>
        <dbReference type="PROSITE" id="PS50880"/>
    </source>
</evidence>
<evidence type="ECO:0000256" key="5">
    <source>
        <dbReference type="ARBA" id="ARBA00022695"/>
    </source>
</evidence>
<dbReference type="CDD" id="cd03364">
    <property type="entry name" value="TOPRIM_DnaG_primases"/>
    <property type="match status" value="1"/>
</dbReference>
<evidence type="ECO:0000256" key="7">
    <source>
        <dbReference type="ARBA" id="ARBA00022723"/>
    </source>
</evidence>
<dbReference type="NCBIfam" id="TIGR01391">
    <property type="entry name" value="dnaG"/>
    <property type="match status" value="1"/>
</dbReference>
<reference evidence="14 15" key="1">
    <citation type="journal article" date="2018" name="Sci. Rep.">
        <title>Characterization of LE3 and LE4, the only lytic phages known to infect the spirochete Leptospira.</title>
        <authorList>
            <person name="Schiettekatte O."/>
            <person name="Vincent A.T."/>
            <person name="Malosse C."/>
            <person name="Lechat P."/>
            <person name="Chamot-Rooke J."/>
            <person name="Veyrier F.J."/>
            <person name="Picardeau M."/>
            <person name="Bourhy P."/>
        </authorList>
    </citation>
    <scope>NUCLEOTIDE SEQUENCE [LARGE SCALE GENOMIC DNA]</scope>
</reference>
<proteinExistence type="inferred from homology"/>
<dbReference type="Pfam" id="PF08275">
    <property type="entry name" value="DNAG_N"/>
    <property type="match status" value="1"/>
</dbReference>
<keyword evidence="10" id="KW-0460">Magnesium</keyword>
<dbReference type="InterPro" id="IPR013264">
    <property type="entry name" value="DNAG_N"/>
</dbReference>
<evidence type="ECO:0000256" key="6">
    <source>
        <dbReference type="ARBA" id="ARBA00022705"/>
    </source>
</evidence>
<keyword evidence="8" id="KW-0863">Zinc-finger</keyword>
<dbReference type="InterPro" id="IPR037068">
    <property type="entry name" value="DNA_primase_core_N_sf"/>
</dbReference>
<protein>
    <submittedName>
        <fullName evidence="14">DNA primase</fullName>
    </submittedName>
</protein>
<dbReference type="InterPro" id="IPR006171">
    <property type="entry name" value="TOPRIM_dom"/>
</dbReference>
<evidence type="ECO:0000256" key="12">
    <source>
        <dbReference type="ARBA" id="ARBA00023163"/>
    </source>
</evidence>
<dbReference type="EMBL" id="MF974396">
    <property type="protein sequence ID" value="ATN94998.1"/>
    <property type="molecule type" value="Genomic_DNA"/>
</dbReference>
<dbReference type="SUPFAM" id="SSF57783">
    <property type="entry name" value="Zinc beta-ribbon"/>
    <property type="match status" value="1"/>
</dbReference>
<dbReference type="GO" id="GO:0000428">
    <property type="term" value="C:DNA-directed RNA polymerase complex"/>
    <property type="evidence" value="ECO:0007669"/>
    <property type="project" value="UniProtKB-KW"/>
</dbReference>
<evidence type="ECO:0000256" key="4">
    <source>
        <dbReference type="ARBA" id="ARBA00022679"/>
    </source>
</evidence>
<dbReference type="KEGG" id="vg:55605543"/>
<dbReference type="InterPro" id="IPR034151">
    <property type="entry name" value="TOPRIM_DnaG_bac"/>
</dbReference>
<dbReference type="RefSeq" id="YP_009835471.1">
    <property type="nucleotide sequence ID" value="NC_048678.1"/>
</dbReference>
<evidence type="ECO:0000313" key="14">
    <source>
        <dbReference type="EMBL" id="ATN94998.1"/>
    </source>
</evidence>